<dbReference type="EMBL" id="CAJVPM010001124">
    <property type="protein sequence ID" value="CAG8460094.1"/>
    <property type="molecule type" value="Genomic_DNA"/>
</dbReference>
<organism evidence="1 2">
    <name type="scientific">Scutellospora calospora</name>
    <dbReference type="NCBI Taxonomy" id="85575"/>
    <lineage>
        <taxon>Eukaryota</taxon>
        <taxon>Fungi</taxon>
        <taxon>Fungi incertae sedis</taxon>
        <taxon>Mucoromycota</taxon>
        <taxon>Glomeromycotina</taxon>
        <taxon>Glomeromycetes</taxon>
        <taxon>Diversisporales</taxon>
        <taxon>Gigasporaceae</taxon>
        <taxon>Scutellospora</taxon>
    </lineage>
</organism>
<evidence type="ECO:0000313" key="2">
    <source>
        <dbReference type="Proteomes" id="UP000789860"/>
    </source>
</evidence>
<keyword evidence="2" id="KW-1185">Reference proteome</keyword>
<accession>A0ACA9K923</accession>
<reference evidence="1" key="1">
    <citation type="submission" date="2021-06" db="EMBL/GenBank/DDBJ databases">
        <authorList>
            <person name="Kallberg Y."/>
            <person name="Tangrot J."/>
            <person name="Rosling A."/>
        </authorList>
    </citation>
    <scope>NUCLEOTIDE SEQUENCE</scope>
    <source>
        <strain evidence="1">AU212A</strain>
    </source>
</reference>
<evidence type="ECO:0000313" key="1">
    <source>
        <dbReference type="EMBL" id="CAG8460094.1"/>
    </source>
</evidence>
<protein>
    <submittedName>
        <fullName evidence="1">3312_t:CDS:1</fullName>
    </submittedName>
</protein>
<gene>
    <name evidence="1" type="ORF">SCALOS_LOCUS1573</name>
</gene>
<name>A0ACA9K923_9GLOM</name>
<sequence length="273" mass="32823">FILLWTIWDDEIEECNDISEEKFSKIFTLRGRYDEKLLEEYDGAFNDPIVLKDDIRDLKDPICISLMKLCYELEDNRSEKFIKKIMNEMKFWIFASIKENNNVVEYRNLGKYQSFKNYLMIRKYTIGIIPCLSLMENVIGYEIDSDIFNYPSLKRIRYIACVLFSLTNDAFGFWKDIKNNWVNSIIAISQENSISFEEAGKKTVRYHNELVKEFDILVDSLSQYYDFKVKKWIQSVRELIRGLAESGLRNKRYFQDRNNNDKKFNMEFSIRYY</sequence>
<proteinExistence type="predicted"/>
<dbReference type="Proteomes" id="UP000789860">
    <property type="component" value="Unassembled WGS sequence"/>
</dbReference>
<feature type="non-terminal residue" evidence="1">
    <location>
        <position position="1"/>
    </location>
</feature>
<comment type="caution">
    <text evidence="1">The sequence shown here is derived from an EMBL/GenBank/DDBJ whole genome shotgun (WGS) entry which is preliminary data.</text>
</comment>